<evidence type="ECO:0000313" key="3">
    <source>
        <dbReference type="Proteomes" id="UP000245698"/>
    </source>
</evidence>
<feature type="transmembrane region" description="Helical" evidence="1">
    <location>
        <begin position="256"/>
        <end position="277"/>
    </location>
</feature>
<feature type="transmembrane region" description="Helical" evidence="1">
    <location>
        <begin position="297"/>
        <end position="317"/>
    </location>
</feature>
<dbReference type="AlphaFoldDB" id="A0A2P9AFW7"/>
<keyword evidence="1" id="KW-0472">Membrane</keyword>
<keyword evidence="1" id="KW-0812">Transmembrane</keyword>
<proteinExistence type="predicted"/>
<feature type="transmembrane region" description="Helical" evidence="1">
    <location>
        <begin position="41"/>
        <end position="60"/>
    </location>
</feature>
<keyword evidence="3" id="KW-1185">Reference proteome</keyword>
<feature type="transmembrane region" description="Helical" evidence="1">
    <location>
        <begin position="111"/>
        <end position="134"/>
    </location>
</feature>
<protein>
    <submittedName>
        <fullName evidence="2">OpgC</fullName>
    </submittedName>
</protein>
<name>A0A2P9AFW7_9HYPH</name>
<dbReference type="Proteomes" id="UP000245698">
    <property type="component" value="Unassembled WGS sequence"/>
</dbReference>
<accession>A0A2P9AFW7</accession>
<dbReference type="PANTHER" id="PTHR38592:SF3">
    <property type="entry name" value="BLL4819 PROTEIN"/>
    <property type="match status" value="1"/>
</dbReference>
<dbReference type="EMBL" id="FUIG01000018">
    <property type="protein sequence ID" value="SJM30020.1"/>
    <property type="molecule type" value="Genomic_DNA"/>
</dbReference>
<dbReference type="PIRSF" id="PIRSF028704">
    <property type="entry name" value="UPC028704"/>
    <property type="match status" value="1"/>
</dbReference>
<dbReference type="RefSeq" id="WP_123147567.1">
    <property type="nucleotide sequence ID" value="NZ_FUIG01000018.1"/>
</dbReference>
<dbReference type="PANTHER" id="PTHR38592">
    <property type="entry name" value="BLL4819 PROTEIN"/>
    <property type="match status" value="1"/>
</dbReference>
<sequence>MTMPISSDRVTRIPDRGTRILDRDVRIPDTRIPERDTRIDVFRALALLIIFVDHVPGTVFETLTYKNFGFSDAAEAFVLISGMSVALAYGSKFQSGNRLMATLKLWRRAGVLYVAHIVTTMVVLAIFCAAAVFAKRPDMLTLINIEPLIRNPQQALIGIVTLGHQLGYNNILPVYAVLLLMAPTFLLLISRRPFTALALSGALWLVAGVYQIAPPNYPEPGFWFLNPVSWQFLFNIGLASMLHIRRGGTIPVNRWLVGASAVYVAAALVWVHSPLWGHVSWLNLPVVLTGFDKTFLSLPRLLHILAVSYLIVAFPSVSNLFRTSRDHPLAILGKRSLPVFIAGTVMAMAAQVMKLINPGGFAYDSLLIAAGIAMQFALAYYLEWLSGIGGNSKPVRSEPPPVNASFGVGGMATG</sequence>
<reference evidence="3" key="1">
    <citation type="submission" date="2016-12" db="EMBL/GenBank/DDBJ databases">
        <authorList>
            <person name="Brunel B."/>
        </authorList>
    </citation>
    <scope>NUCLEOTIDE SEQUENCE [LARGE SCALE GENOMIC DNA]</scope>
</reference>
<feature type="transmembrane region" description="Helical" evidence="1">
    <location>
        <begin position="171"/>
        <end position="189"/>
    </location>
</feature>
<feature type="transmembrane region" description="Helical" evidence="1">
    <location>
        <begin position="337"/>
        <end position="356"/>
    </location>
</feature>
<evidence type="ECO:0000256" key="1">
    <source>
        <dbReference type="SAM" id="Phobius"/>
    </source>
</evidence>
<feature type="transmembrane region" description="Helical" evidence="1">
    <location>
        <begin position="196"/>
        <end position="213"/>
    </location>
</feature>
<dbReference type="InterPro" id="IPR014550">
    <property type="entry name" value="UCP028704_OpgC"/>
</dbReference>
<organism evidence="2 3">
    <name type="scientific">Mesorhizobium delmotii</name>
    <dbReference type="NCBI Taxonomy" id="1631247"/>
    <lineage>
        <taxon>Bacteria</taxon>
        <taxon>Pseudomonadati</taxon>
        <taxon>Pseudomonadota</taxon>
        <taxon>Alphaproteobacteria</taxon>
        <taxon>Hyphomicrobiales</taxon>
        <taxon>Phyllobacteriaceae</taxon>
        <taxon>Mesorhizobium</taxon>
    </lineage>
</organism>
<feature type="transmembrane region" description="Helical" evidence="1">
    <location>
        <begin position="72"/>
        <end position="90"/>
    </location>
</feature>
<evidence type="ECO:0000313" key="2">
    <source>
        <dbReference type="EMBL" id="SJM30020.1"/>
    </source>
</evidence>
<gene>
    <name evidence="2" type="ORF">BQ8482_120075</name>
</gene>
<feature type="transmembrane region" description="Helical" evidence="1">
    <location>
        <begin position="228"/>
        <end position="244"/>
    </location>
</feature>
<keyword evidence="1" id="KW-1133">Transmembrane helix</keyword>
<dbReference type="Pfam" id="PF10129">
    <property type="entry name" value="OpgC_C"/>
    <property type="match status" value="1"/>
</dbReference>
<feature type="transmembrane region" description="Helical" evidence="1">
    <location>
        <begin position="362"/>
        <end position="382"/>
    </location>
</feature>